<dbReference type="Proteomes" id="UP000326396">
    <property type="component" value="Linkage Group LG3"/>
</dbReference>
<name>A0A5N6N779_9ASTR</name>
<evidence type="ECO:0000313" key="3">
    <source>
        <dbReference type="Proteomes" id="UP000326396"/>
    </source>
</evidence>
<comment type="caution">
    <text evidence="2">The sequence shown here is derived from an EMBL/GenBank/DDBJ whole genome shotgun (WGS) entry which is preliminary data.</text>
</comment>
<proteinExistence type="predicted"/>
<dbReference type="AlphaFoldDB" id="A0A5N6N779"/>
<organism evidence="2 3">
    <name type="scientific">Mikania micrantha</name>
    <name type="common">bitter vine</name>
    <dbReference type="NCBI Taxonomy" id="192012"/>
    <lineage>
        <taxon>Eukaryota</taxon>
        <taxon>Viridiplantae</taxon>
        <taxon>Streptophyta</taxon>
        <taxon>Embryophyta</taxon>
        <taxon>Tracheophyta</taxon>
        <taxon>Spermatophyta</taxon>
        <taxon>Magnoliopsida</taxon>
        <taxon>eudicotyledons</taxon>
        <taxon>Gunneridae</taxon>
        <taxon>Pentapetalae</taxon>
        <taxon>asterids</taxon>
        <taxon>campanulids</taxon>
        <taxon>Asterales</taxon>
        <taxon>Asteraceae</taxon>
        <taxon>Asteroideae</taxon>
        <taxon>Heliantheae alliance</taxon>
        <taxon>Eupatorieae</taxon>
        <taxon>Mikania</taxon>
    </lineage>
</organism>
<sequence>MSVLTFVMSRRLFTTSNHRLMLPLVANHLRSPLIAATSRWSPSFTGGKWDAWRRGRSIRNQKWEWKCRFGAQEGPNERPKPIHARDHPSAALQIQTQACQSPQKGQSTTSIKASPSPCKKAAHLIYQNESLSKVALHMKSCKGSEPIT</sequence>
<feature type="compositionally biased region" description="Polar residues" evidence="1">
    <location>
        <begin position="92"/>
        <end position="113"/>
    </location>
</feature>
<evidence type="ECO:0000256" key="1">
    <source>
        <dbReference type="SAM" id="MobiDB-lite"/>
    </source>
</evidence>
<feature type="region of interest" description="Disordered" evidence="1">
    <location>
        <begin position="70"/>
        <end position="115"/>
    </location>
</feature>
<dbReference type="EMBL" id="SZYD01000013">
    <property type="protein sequence ID" value="KAD4385148.1"/>
    <property type="molecule type" value="Genomic_DNA"/>
</dbReference>
<protein>
    <submittedName>
        <fullName evidence="2">Uncharacterized protein</fullName>
    </submittedName>
</protein>
<evidence type="ECO:0000313" key="2">
    <source>
        <dbReference type="EMBL" id="KAD4385148.1"/>
    </source>
</evidence>
<keyword evidence="3" id="KW-1185">Reference proteome</keyword>
<gene>
    <name evidence="2" type="ORF">E3N88_25316</name>
</gene>
<accession>A0A5N6N779</accession>
<feature type="compositionally biased region" description="Basic and acidic residues" evidence="1">
    <location>
        <begin position="75"/>
        <end position="88"/>
    </location>
</feature>
<reference evidence="2 3" key="1">
    <citation type="submission" date="2019-05" db="EMBL/GenBank/DDBJ databases">
        <title>Mikania micrantha, genome provides insights into the molecular mechanism of rapid growth.</title>
        <authorList>
            <person name="Liu B."/>
        </authorList>
    </citation>
    <scope>NUCLEOTIDE SEQUENCE [LARGE SCALE GENOMIC DNA]</scope>
    <source>
        <strain evidence="2">NLD-2019</strain>
        <tissue evidence="2">Leaf</tissue>
    </source>
</reference>